<evidence type="ECO:0000313" key="2">
    <source>
        <dbReference type="Proteomes" id="UP001223720"/>
    </source>
</evidence>
<keyword evidence="1" id="KW-0614">Plasmid</keyword>
<protein>
    <submittedName>
        <fullName evidence="1">Uncharacterized protein</fullName>
    </submittedName>
</protein>
<gene>
    <name evidence="1" type="ORF">KEC54_28495</name>
</gene>
<dbReference type="EMBL" id="CP073634">
    <property type="protein sequence ID" value="WHQ72889.1"/>
    <property type="molecule type" value="Genomic_DNA"/>
</dbReference>
<dbReference type="AlphaFoldDB" id="A0AAX3WPY9"/>
<organism evidence="1 2">
    <name type="scientific">Methylorubrum extorquens</name>
    <name type="common">Methylobacterium dichloromethanicum</name>
    <name type="synonym">Methylobacterium extorquens</name>
    <dbReference type="NCBI Taxonomy" id="408"/>
    <lineage>
        <taxon>Bacteria</taxon>
        <taxon>Pseudomonadati</taxon>
        <taxon>Pseudomonadota</taxon>
        <taxon>Alphaproteobacteria</taxon>
        <taxon>Hyphomicrobiales</taxon>
        <taxon>Methylobacteriaceae</taxon>
        <taxon>Methylorubrum</taxon>
    </lineage>
</organism>
<name>A0AAX3WPY9_METEX</name>
<reference evidence="1" key="1">
    <citation type="journal article" date="2022" name="Biotechnol. Bioprocess Eng.">
        <title>Pan-genome Analysis Reveals Comparative Genomic Features of Central Metabolic Pathways in Methylorubrum extorquens.</title>
        <authorList>
            <person name="Lee G.M."/>
            <person name="Scott-Nevros Z.K."/>
            <person name="Lee S.-M."/>
            <person name="Kim D."/>
        </authorList>
    </citation>
    <scope>NUCLEOTIDE SEQUENCE</scope>
    <source>
        <strain evidence="1">ATCC 55366</strain>
        <plasmid evidence="1">pME152</plasmid>
    </source>
</reference>
<dbReference type="RefSeq" id="WP_283536383.1">
    <property type="nucleotide sequence ID" value="NZ_CP073634.1"/>
</dbReference>
<sequence>MYQTKAVHPLSAAPGFLASQVQDTLWSLFVAVGDHWTLGDDVSAYRLRFQTFLQNRIDIDPLYTGYYREGAVVLDELIATHGAQQAFDKIFSDKPRIAPAGLPSTPLESLQRFVANEFIALRLALGGFKTFGALNYCGYFGGANIAEEPTPYRIRP</sequence>
<proteinExistence type="predicted"/>
<evidence type="ECO:0000313" key="1">
    <source>
        <dbReference type="EMBL" id="WHQ72889.1"/>
    </source>
</evidence>
<geneLocation type="plasmid" evidence="1 2">
    <name>pME152</name>
</geneLocation>
<dbReference type="Proteomes" id="UP001223720">
    <property type="component" value="Plasmid pME152"/>
</dbReference>
<accession>A0AAX3WPY9</accession>